<dbReference type="InterPro" id="IPR013783">
    <property type="entry name" value="Ig-like_fold"/>
</dbReference>
<dbReference type="InterPro" id="IPR003961">
    <property type="entry name" value="FN3_dom"/>
</dbReference>
<comment type="subcellular location">
    <subcellularLocation>
        <location evidence="1">Membrane</location>
        <topology evidence="1">Single-pass type I membrane protein</topology>
    </subcellularLocation>
</comment>
<evidence type="ECO:0000256" key="1">
    <source>
        <dbReference type="ARBA" id="ARBA00004479"/>
    </source>
</evidence>
<comment type="similarity">
    <text evidence="2">Belongs to the type I cytokine receptor family. Type 2 subfamily.</text>
</comment>
<evidence type="ECO:0000256" key="6">
    <source>
        <dbReference type="ARBA" id="ARBA00022989"/>
    </source>
</evidence>
<dbReference type="Gene3D" id="2.60.40.10">
    <property type="entry name" value="Immunoglobulins"/>
    <property type="match status" value="2"/>
</dbReference>
<evidence type="ECO:0000256" key="8">
    <source>
        <dbReference type="ARBA" id="ARBA00023170"/>
    </source>
</evidence>
<protein>
    <submittedName>
        <fullName evidence="10">Sidekick-2 isoform X2</fullName>
    </submittedName>
</protein>
<accession>A0A7D9IPC0</accession>
<dbReference type="EMBL" id="CACRXK020008721">
    <property type="protein sequence ID" value="CAB4015458.1"/>
    <property type="molecule type" value="Genomic_DNA"/>
</dbReference>
<evidence type="ECO:0000313" key="11">
    <source>
        <dbReference type="Proteomes" id="UP001152795"/>
    </source>
</evidence>
<dbReference type="SMART" id="SM00060">
    <property type="entry name" value="FN3"/>
    <property type="match status" value="1"/>
</dbReference>
<keyword evidence="11" id="KW-1185">Reference proteome</keyword>
<evidence type="ECO:0000256" key="9">
    <source>
        <dbReference type="ARBA" id="ARBA00023180"/>
    </source>
</evidence>
<evidence type="ECO:0000256" key="3">
    <source>
        <dbReference type="ARBA" id="ARBA00022692"/>
    </source>
</evidence>
<keyword evidence="6" id="KW-1133">Transmembrane helix</keyword>
<comment type="caution">
    <text evidence="10">The sequence shown here is derived from an EMBL/GenBank/DDBJ whole genome shotgun (WGS) entry which is preliminary data.</text>
</comment>
<sequence>MSNVRRFTLSNLKKYTSYIVAVQAATKIGLGPVGSNRTWQTKEDIPAKGPVITSIFAESSTSFRIAWKGLSDGNANGAIIGYRVCYKLVETSVNICNSVGNILHTTLFNLEKYTSYAVAVQAATKIGFGPLGAKVTKRTKED</sequence>
<dbReference type="GO" id="GO:0005886">
    <property type="term" value="C:plasma membrane"/>
    <property type="evidence" value="ECO:0007669"/>
    <property type="project" value="UniProtKB-ARBA"/>
</dbReference>
<dbReference type="AlphaFoldDB" id="A0A7D9IPC0"/>
<evidence type="ECO:0000256" key="4">
    <source>
        <dbReference type="ARBA" id="ARBA00022729"/>
    </source>
</evidence>
<evidence type="ECO:0000256" key="5">
    <source>
        <dbReference type="ARBA" id="ARBA00022737"/>
    </source>
</evidence>
<evidence type="ECO:0000313" key="10">
    <source>
        <dbReference type="EMBL" id="CAB4015458.1"/>
    </source>
</evidence>
<keyword evidence="7" id="KW-0472">Membrane</keyword>
<dbReference type="SUPFAM" id="SSF49265">
    <property type="entry name" value="Fibronectin type III"/>
    <property type="match status" value="1"/>
</dbReference>
<dbReference type="CDD" id="cd00063">
    <property type="entry name" value="FN3"/>
    <property type="match status" value="2"/>
</dbReference>
<dbReference type="FunFam" id="2.60.40.10:FF:000360">
    <property type="entry name" value="Sidekick cell adhesion molecule 2"/>
    <property type="match status" value="1"/>
</dbReference>
<dbReference type="PANTHER" id="PTHR48423">
    <property type="entry name" value="INTERLEUKIN-27 RECEPTOR SUBUNIT ALPHA"/>
    <property type="match status" value="1"/>
</dbReference>
<dbReference type="OrthoDB" id="5988507at2759"/>
<dbReference type="Pfam" id="PF00041">
    <property type="entry name" value="fn3"/>
    <property type="match status" value="1"/>
</dbReference>
<keyword evidence="8" id="KW-0675">Receptor</keyword>
<gene>
    <name evidence="10" type="ORF">PACLA_8A086614</name>
</gene>
<keyword evidence="5" id="KW-0677">Repeat</keyword>
<dbReference type="PANTHER" id="PTHR48423:SF1">
    <property type="entry name" value="INTERLEUKIN-27 RECEPTOR SUBUNIT ALPHA"/>
    <property type="match status" value="1"/>
</dbReference>
<organism evidence="10 11">
    <name type="scientific">Paramuricea clavata</name>
    <name type="common">Red gorgonian</name>
    <name type="synonym">Violescent sea-whip</name>
    <dbReference type="NCBI Taxonomy" id="317549"/>
    <lineage>
        <taxon>Eukaryota</taxon>
        <taxon>Metazoa</taxon>
        <taxon>Cnidaria</taxon>
        <taxon>Anthozoa</taxon>
        <taxon>Octocorallia</taxon>
        <taxon>Malacalcyonacea</taxon>
        <taxon>Plexauridae</taxon>
        <taxon>Paramuricea</taxon>
    </lineage>
</organism>
<keyword evidence="4" id="KW-0732">Signal</keyword>
<keyword evidence="3" id="KW-0812">Transmembrane</keyword>
<dbReference type="InterPro" id="IPR036116">
    <property type="entry name" value="FN3_sf"/>
</dbReference>
<reference evidence="10" key="1">
    <citation type="submission" date="2020-04" db="EMBL/GenBank/DDBJ databases">
        <authorList>
            <person name="Alioto T."/>
            <person name="Alioto T."/>
            <person name="Gomez Garrido J."/>
        </authorList>
    </citation>
    <scope>NUCLEOTIDE SEQUENCE</scope>
    <source>
        <strain evidence="10">A484AB</strain>
    </source>
</reference>
<evidence type="ECO:0000256" key="7">
    <source>
        <dbReference type="ARBA" id="ARBA00023136"/>
    </source>
</evidence>
<keyword evidence="9" id="KW-0325">Glycoprotein</keyword>
<name>A0A7D9IPC0_PARCT</name>
<dbReference type="PROSITE" id="PS50853">
    <property type="entry name" value="FN3"/>
    <property type="match status" value="2"/>
</dbReference>
<dbReference type="InterPro" id="IPR052672">
    <property type="entry name" value="Type1_Cytokine_Rcpt_Type2"/>
</dbReference>
<evidence type="ECO:0000256" key="2">
    <source>
        <dbReference type="ARBA" id="ARBA00008921"/>
    </source>
</evidence>
<proteinExistence type="inferred from homology"/>
<dbReference type="Proteomes" id="UP001152795">
    <property type="component" value="Unassembled WGS sequence"/>
</dbReference>
<feature type="non-terminal residue" evidence="10">
    <location>
        <position position="1"/>
    </location>
</feature>